<dbReference type="CDD" id="cd05907">
    <property type="entry name" value="VL_LC_FACS_like"/>
    <property type="match status" value="1"/>
</dbReference>
<evidence type="ECO:0000313" key="5">
    <source>
        <dbReference type="Proteomes" id="UP001500767"/>
    </source>
</evidence>
<dbReference type="InterPro" id="IPR020845">
    <property type="entry name" value="AMP-binding_CS"/>
</dbReference>
<keyword evidence="2" id="KW-0067">ATP-binding</keyword>
<dbReference type="PROSITE" id="PS00455">
    <property type="entry name" value="AMP_BINDING"/>
    <property type="match status" value="1"/>
</dbReference>
<keyword evidence="1" id="KW-0547">Nucleotide-binding</keyword>
<dbReference type="Pfam" id="PF00501">
    <property type="entry name" value="AMP-binding"/>
    <property type="match status" value="1"/>
</dbReference>
<evidence type="ECO:0000313" key="4">
    <source>
        <dbReference type="EMBL" id="GAA3569870.1"/>
    </source>
</evidence>
<evidence type="ECO:0000256" key="1">
    <source>
        <dbReference type="ARBA" id="ARBA00022741"/>
    </source>
</evidence>
<dbReference type="InterPro" id="IPR000873">
    <property type="entry name" value="AMP-dep_synth/lig_dom"/>
</dbReference>
<name>A0ABP6XNY4_9ACTN</name>
<dbReference type="RefSeq" id="WP_204913240.1">
    <property type="nucleotide sequence ID" value="NZ_BAAAYR010000004.1"/>
</dbReference>
<keyword evidence="5" id="KW-1185">Reference proteome</keyword>
<dbReference type="SUPFAM" id="SSF56801">
    <property type="entry name" value="Acetyl-CoA synthetase-like"/>
    <property type="match status" value="1"/>
</dbReference>
<gene>
    <name evidence="4" type="ORF">GCM10022197_27810</name>
</gene>
<dbReference type="InterPro" id="IPR042099">
    <property type="entry name" value="ANL_N_sf"/>
</dbReference>
<accession>A0ABP6XNY4</accession>
<protein>
    <submittedName>
        <fullName evidence="4">Long-chain fatty acid--CoA ligase</fullName>
    </submittedName>
</protein>
<dbReference type="PANTHER" id="PTHR43272:SF33">
    <property type="entry name" value="AMP-BINDING DOMAIN-CONTAINING PROTEIN-RELATED"/>
    <property type="match status" value="1"/>
</dbReference>
<dbReference type="GO" id="GO:0016874">
    <property type="term" value="F:ligase activity"/>
    <property type="evidence" value="ECO:0007669"/>
    <property type="project" value="UniProtKB-KW"/>
</dbReference>
<sequence length="605" mass="65769">MDPDHANDIVAQRPPSVGAVLLEQVKASGDREAFRHKQGGRWVSMTWNQTKDSVFELAAGLLALGIGLEDRVAIACGTRIEWVLADLAIMSAGGATTTVYPATQHEDVAFILGDSGSRIVFAEDQGQVDKIEAHADDLPALETIVLISGVPRGGRTISLDDLRARGRERLEADPSCVEDVIAQTGPDHLATLIYTSGTTGRPKGVELVHASLTYEGAAVEAYDIIYRDDLQYLWLPLSHVFGKALIAIQLRIGFATAIEGDIDSLAENLQVVQPTFMCGAPRIFEKVRARVLTSAAEGPRKHIVGWAFGVGRKTTPIRLAGGRPRGLLAVQQALAERLVFSTIKARMGGKIRFFVSGSAGLNREVQEWFYAAGLLVLEGYGLTETSAATFVNNPRDTRFGTVGPLLPGSEARIAEDGEVMIKGPGVMRGYHHMPEATDEAFVDGWFATGDLGEIDDRGYLKITDRKKDLIKTSGGKYVAPSEVEGVIKAACPYVSQVVAYGEGRKYISALLALDPGEITAWADAQGLTYGSPEDLTKSPEVRALVDGYVQAANRKLERWETVKRWAFLPAELDVERGEVTPSMKVRRSEVTRRYGDLLDSLYDRD</sequence>
<comment type="caution">
    <text evidence="4">The sequence shown here is derived from an EMBL/GenBank/DDBJ whole genome shotgun (WGS) entry which is preliminary data.</text>
</comment>
<organism evidence="4 5">
    <name type="scientific">Microlunatus spumicola</name>
    <dbReference type="NCBI Taxonomy" id="81499"/>
    <lineage>
        <taxon>Bacteria</taxon>
        <taxon>Bacillati</taxon>
        <taxon>Actinomycetota</taxon>
        <taxon>Actinomycetes</taxon>
        <taxon>Propionibacteriales</taxon>
        <taxon>Propionibacteriaceae</taxon>
        <taxon>Microlunatus</taxon>
    </lineage>
</organism>
<dbReference type="Gene3D" id="3.40.50.12780">
    <property type="entry name" value="N-terminal domain of ligase-like"/>
    <property type="match status" value="2"/>
</dbReference>
<dbReference type="Proteomes" id="UP001500767">
    <property type="component" value="Unassembled WGS sequence"/>
</dbReference>
<dbReference type="Pfam" id="PF23562">
    <property type="entry name" value="AMP-binding_C_3"/>
    <property type="match status" value="1"/>
</dbReference>
<reference evidence="5" key="1">
    <citation type="journal article" date="2019" name="Int. J. Syst. Evol. Microbiol.">
        <title>The Global Catalogue of Microorganisms (GCM) 10K type strain sequencing project: providing services to taxonomists for standard genome sequencing and annotation.</title>
        <authorList>
            <consortium name="The Broad Institute Genomics Platform"/>
            <consortium name="The Broad Institute Genome Sequencing Center for Infectious Disease"/>
            <person name="Wu L."/>
            <person name="Ma J."/>
        </authorList>
    </citation>
    <scope>NUCLEOTIDE SEQUENCE [LARGE SCALE GENOMIC DNA]</scope>
    <source>
        <strain evidence="5">JCM 16540</strain>
    </source>
</reference>
<evidence type="ECO:0000259" key="3">
    <source>
        <dbReference type="Pfam" id="PF00501"/>
    </source>
</evidence>
<keyword evidence="4" id="KW-0436">Ligase</keyword>
<dbReference type="EMBL" id="BAAAYR010000004">
    <property type="protein sequence ID" value="GAA3569870.1"/>
    <property type="molecule type" value="Genomic_DNA"/>
</dbReference>
<dbReference type="PANTHER" id="PTHR43272">
    <property type="entry name" value="LONG-CHAIN-FATTY-ACID--COA LIGASE"/>
    <property type="match status" value="1"/>
</dbReference>
<proteinExistence type="predicted"/>
<feature type="domain" description="AMP-dependent synthetase/ligase" evidence="3">
    <location>
        <begin position="23"/>
        <end position="431"/>
    </location>
</feature>
<evidence type="ECO:0000256" key="2">
    <source>
        <dbReference type="ARBA" id="ARBA00022840"/>
    </source>
</evidence>